<reference evidence="13 14" key="1">
    <citation type="journal article" date="2015" name="Geomicrobiol. J.">
        <title>Caldisalinibacter kiritimatiensis gen. nov., sp. nov., a moderately thermohalophilic thiosulfate-reducing bacterium from a hypersaline microbial mat.</title>
        <authorList>
            <person name="Ben Hania W."/>
            <person name="Joseph M."/>
            <person name="Fiebig A."/>
            <person name="Bunk B."/>
            <person name="Klenk H.-P."/>
            <person name="Fardeau M.-L."/>
            <person name="Spring S."/>
        </authorList>
    </citation>
    <scope>NUCLEOTIDE SEQUENCE [LARGE SCALE GENOMIC DNA]</scope>
    <source>
        <strain evidence="13 14">L21-TH-D2</strain>
    </source>
</reference>
<evidence type="ECO:0000256" key="11">
    <source>
        <dbReference type="SAM" id="MobiDB-lite"/>
    </source>
</evidence>
<accession>R1CY16</accession>
<keyword evidence="10" id="KW-1003">Cell membrane</keyword>
<sequence>MRFLTKSKLLILVAVLVLSMSVFAACSQDTNTDANTSESNQSEEKASETKNELEGNIVIAGSTSVTPTAEKVADAFMERHPNVKIQVQGIGSSAGVKAAHEGACDIGMASRNLKAKEEEWGLTKHVIAYDGIAVIVHPNNKVGDLTKEQVQKIFKGEIKNWKEVGGEDHEIVVISRESGSGTRGAFEEIVGLEGEDKSLVREDALIAEGNGAVRANVSKKEYAIGYISLSYLNDSVKGVKINGVEPTVENIKAEKYPIYRPFLMITNGEMNELVKAYMDFMFSSEGQEIVAEKCIPVK</sequence>
<evidence type="ECO:0000256" key="9">
    <source>
        <dbReference type="ARBA" id="ARBA00023288"/>
    </source>
</evidence>
<dbReference type="PANTHER" id="PTHR30570">
    <property type="entry name" value="PERIPLASMIC PHOSPHATE BINDING COMPONENT OF PHOSPHATE ABC TRANSPORTER"/>
    <property type="match status" value="1"/>
</dbReference>
<evidence type="ECO:0000259" key="12">
    <source>
        <dbReference type="Pfam" id="PF12849"/>
    </source>
</evidence>
<dbReference type="GO" id="GO:0042301">
    <property type="term" value="F:phosphate ion binding"/>
    <property type="evidence" value="ECO:0007669"/>
    <property type="project" value="UniProtKB-UniRule"/>
</dbReference>
<dbReference type="Proteomes" id="UP000013378">
    <property type="component" value="Unassembled WGS sequence"/>
</dbReference>
<dbReference type="PANTHER" id="PTHR30570:SF1">
    <property type="entry name" value="PHOSPHATE-BINDING PROTEIN PSTS"/>
    <property type="match status" value="1"/>
</dbReference>
<name>R1CY16_9FIRM</name>
<dbReference type="CDD" id="cd13653">
    <property type="entry name" value="PBP2_phosphate_like_1"/>
    <property type="match status" value="1"/>
</dbReference>
<comment type="function">
    <text evidence="1">Part of the ABC transporter complex PstSACB involved in phosphate import.</text>
</comment>
<evidence type="ECO:0000256" key="8">
    <source>
        <dbReference type="ARBA" id="ARBA00023139"/>
    </source>
</evidence>
<feature type="signal peptide" evidence="10">
    <location>
        <begin position="1"/>
        <end position="24"/>
    </location>
</feature>
<keyword evidence="7 10" id="KW-0732">Signal</keyword>
<evidence type="ECO:0000256" key="7">
    <source>
        <dbReference type="ARBA" id="ARBA00022729"/>
    </source>
</evidence>
<dbReference type="Pfam" id="PF12849">
    <property type="entry name" value="PBP_like_2"/>
    <property type="match status" value="1"/>
</dbReference>
<protein>
    <recommendedName>
        <fullName evidence="10">Phosphate-binding protein</fullName>
    </recommendedName>
</protein>
<evidence type="ECO:0000256" key="1">
    <source>
        <dbReference type="ARBA" id="ARBA00002841"/>
    </source>
</evidence>
<comment type="similarity">
    <text evidence="3 10">Belongs to the PstS family.</text>
</comment>
<keyword evidence="5 10" id="KW-0813">Transport</keyword>
<evidence type="ECO:0000256" key="2">
    <source>
        <dbReference type="ARBA" id="ARBA00004193"/>
    </source>
</evidence>
<dbReference type="SUPFAM" id="SSF53850">
    <property type="entry name" value="Periplasmic binding protein-like II"/>
    <property type="match status" value="1"/>
</dbReference>
<dbReference type="STRING" id="1304284.L21TH_0457"/>
<comment type="subunit">
    <text evidence="4 10">The complex is composed of two ATP-binding proteins (PstB), two transmembrane proteins (PstC and PstA) and a solute-binding protein (PstS).</text>
</comment>
<feature type="region of interest" description="Disordered" evidence="11">
    <location>
        <begin position="30"/>
        <end position="53"/>
    </location>
</feature>
<feature type="compositionally biased region" description="Basic and acidic residues" evidence="11">
    <location>
        <begin position="42"/>
        <end position="53"/>
    </location>
</feature>
<dbReference type="InterPro" id="IPR024370">
    <property type="entry name" value="PBP_domain"/>
</dbReference>
<dbReference type="InterPro" id="IPR011862">
    <property type="entry name" value="Phos-bd"/>
</dbReference>
<keyword evidence="14" id="KW-1185">Reference proteome</keyword>
<keyword evidence="8 10" id="KW-0564">Palmitate</keyword>
<keyword evidence="9 10" id="KW-0449">Lipoprotein</keyword>
<dbReference type="AlphaFoldDB" id="R1CY16"/>
<dbReference type="InterPro" id="IPR050811">
    <property type="entry name" value="Phosphate_ABC_transporter"/>
</dbReference>
<keyword evidence="10" id="KW-0472">Membrane</keyword>
<dbReference type="EMBL" id="ARZA01000057">
    <property type="protein sequence ID" value="EOD01474.1"/>
    <property type="molecule type" value="Genomic_DNA"/>
</dbReference>
<evidence type="ECO:0000313" key="13">
    <source>
        <dbReference type="EMBL" id="EOD01474.1"/>
    </source>
</evidence>
<dbReference type="Gene3D" id="3.40.190.10">
    <property type="entry name" value="Periplasmic binding protein-like II"/>
    <property type="match status" value="2"/>
</dbReference>
<dbReference type="GO" id="GO:0006817">
    <property type="term" value="P:phosphate ion transport"/>
    <property type="evidence" value="ECO:0007669"/>
    <property type="project" value="UniProtKB-UniRule"/>
</dbReference>
<dbReference type="PATRIC" id="fig|1304284.3.peg.445"/>
<comment type="subcellular location">
    <subcellularLocation>
        <location evidence="2 10">Cell membrane</location>
        <topology evidence="2 10">Lipid-anchor</topology>
    </subcellularLocation>
</comment>
<evidence type="ECO:0000256" key="3">
    <source>
        <dbReference type="ARBA" id="ARBA00008725"/>
    </source>
</evidence>
<dbReference type="eggNOG" id="COG0226">
    <property type="taxonomic scope" value="Bacteria"/>
</dbReference>
<feature type="compositionally biased region" description="Polar residues" evidence="11">
    <location>
        <begin position="30"/>
        <end position="40"/>
    </location>
</feature>
<feature type="domain" description="PBP" evidence="12">
    <location>
        <begin position="47"/>
        <end position="285"/>
    </location>
</feature>
<evidence type="ECO:0000256" key="4">
    <source>
        <dbReference type="ARBA" id="ARBA00011529"/>
    </source>
</evidence>
<dbReference type="GO" id="GO:0005886">
    <property type="term" value="C:plasma membrane"/>
    <property type="evidence" value="ECO:0007669"/>
    <property type="project" value="UniProtKB-SubCell"/>
</dbReference>
<comment type="caution">
    <text evidence="13">The sequence shown here is derived from an EMBL/GenBank/DDBJ whole genome shotgun (WGS) entry which is preliminary data.</text>
</comment>
<evidence type="ECO:0000256" key="6">
    <source>
        <dbReference type="ARBA" id="ARBA00022592"/>
    </source>
</evidence>
<dbReference type="NCBIfam" id="TIGR02136">
    <property type="entry name" value="ptsS_2"/>
    <property type="match status" value="1"/>
</dbReference>
<evidence type="ECO:0000313" key="14">
    <source>
        <dbReference type="Proteomes" id="UP000013378"/>
    </source>
</evidence>
<dbReference type="OrthoDB" id="9790048at2"/>
<organism evidence="13 14">
    <name type="scientific">Caldisalinibacter kiritimatiensis</name>
    <dbReference type="NCBI Taxonomy" id="1304284"/>
    <lineage>
        <taxon>Bacteria</taxon>
        <taxon>Bacillati</taxon>
        <taxon>Bacillota</taxon>
        <taxon>Tissierellia</taxon>
        <taxon>Tissierellales</taxon>
        <taxon>Thermohalobacteraceae</taxon>
        <taxon>Caldisalinibacter</taxon>
    </lineage>
</organism>
<gene>
    <name evidence="13" type="ORF">L21TH_0457</name>
</gene>
<evidence type="ECO:0000256" key="5">
    <source>
        <dbReference type="ARBA" id="ARBA00022448"/>
    </source>
</evidence>
<proteinExistence type="inferred from homology"/>
<feature type="chain" id="PRO_5039745424" description="Phosphate-binding protein" evidence="10">
    <location>
        <begin position="25"/>
        <end position="298"/>
    </location>
</feature>
<dbReference type="RefSeq" id="WP_006308093.1">
    <property type="nucleotide sequence ID" value="NZ_ARZA01000057.1"/>
</dbReference>
<dbReference type="PROSITE" id="PS51257">
    <property type="entry name" value="PROKAR_LIPOPROTEIN"/>
    <property type="match status" value="1"/>
</dbReference>
<evidence type="ECO:0000256" key="10">
    <source>
        <dbReference type="RuleBase" id="RU367119"/>
    </source>
</evidence>
<keyword evidence="6 10" id="KW-0592">Phosphate transport</keyword>
<comment type="function">
    <text evidence="10">Involved in the system for phosphate transport across the cytoplasmic membrane.</text>
</comment>